<reference evidence="1 2" key="1">
    <citation type="submission" date="2017-09" db="EMBL/GenBank/DDBJ databases">
        <title>Depth-based differentiation of microbial function through sediment-hosted aquifers and enrichment of novel symbionts in the deep terrestrial subsurface.</title>
        <authorList>
            <person name="Probst A.J."/>
            <person name="Ladd B."/>
            <person name="Jarett J.K."/>
            <person name="Geller-Mcgrath D.E."/>
            <person name="Sieber C.M."/>
            <person name="Emerson J.B."/>
            <person name="Anantharaman K."/>
            <person name="Thomas B.C."/>
            <person name="Malmstrom R."/>
            <person name="Stieglmeier M."/>
            <person name="Klingl A."/>
            <person name="Woyke T."/>
            <person name="Ryan C.M."/>
            <person name="Banfield J.F."/>
        </authorList>
    </citation>
    <scope>NUCLEOTIDE SEQUENCE [LARGE SCALE GENOMIC DNA]</scope>
    <source>
        <strain evidence="1">CG11_big_fil_rev_8_21_14_0_20_39_10</strain>
    </source>
</reference>
<evidence type="ECO:0008006" key="3">
    <source>
        <dbReference type="Google" id="ProtNLM"/>
    </source>
</evidence>
<gene>
    <name evidence="1" type="ORF">COV49_04100</name>
</gene>
<evidence type="ECO:0000313" key="1">
    <source>
        <dbReference type="EMBL" id="PIR12867.1"/>
    </source>
</evidence>
<name>A0A2M6K8H8_9BACT</name>
<evidence type="ECO:0000313" key="2">
    <source>
        <dbReference type="Proteomes" id="UP000230869"/>
    </source>
</evidence>
<dbReference type="AlphaFoldDB" id="A0A2M6K8H8"/>
<proteinExistence type="predicted"/>
<sequence>MATHENRAQKYCDYALNVLGAKKLKFRPMRRKNNRVNTRHGYVIGRTNLKTGLITIDIFTPKKREPKKISSILRTLAHEVAHYQKKPFRQRHRGRWITRQHYPEFYRQVTKNIEILREDRVLEKFFK</sequence>
<comment type="caution">
    <text evidence="1">The sequence shown here is derived from an EMBL/GenBank/DDBJ whole genome shotgun (WGS) entry which is preliminary data.</text>
</comment>
<accession>A0A2M6K8H8</accession>
<dbReference type="Proteomes" id="UP000230869">
    <property type="component" value="Unassembled WGS sequence"/>
</dbReference>
<protein>
    <recommendedName>
        <fullName evidence="3">SprT-like domain-containing protein</fullName>
    </recommendedName>
</protein>
<dbReference type="EMBL" id="PCWW01000069">
    <property type="protein sequence ID" value="PIR12867.1"/>
    <property type="molecule type" value="Genomic_DNA"/>
</dbReference>
<organism evidence="1 2">
    <name type="scientific">Candidatus Falkowbacteria bacterium CG11_big_fil_rev_8_21_14_0_20_39_10</name>
    <dbReference type="NCBI Taxonomy" id="1974570"/>
    <lineage>
        <taxon>Bacteria</taxon>
        <taxon>Candidatus Falkowiibacteriota</taxon>
    </lineage>
</organism>